<gene>
    <name evidence="1" type="ORF">EM595_3360</name>
</gene>
<protein>
    <submittedName>
        <fullName evidence="1">Cellulose synthase</fullName>
    </submittedName>
</protein>
<dbReference type="GO" id="GO:0030244">
    <property type="term" value="P:cellulose biosynthetic process"/>
    <property type="evidence" value="ECO:0007669"/>
    <property type="project" value="InterPro"/>
</dbReference>
<dbReference type="InterPro" id="IPR022798">
    <property type="entry name" value="BcsD_bac"/>
</dbReference>
<dbReference type="PATRIC" id="fig|1619313.3.peg.3487"/>
<dbReference type="Gene3D" id="3.30.70.2590">
    <property type="match status" value="1"/>
</dbReference>
<evidence type="ECO:0000313" key="1">
    <source>
        <dbReference type="EMBL" id="CUU25591.1"/>
    </source>
</evidence>
<accession>A0A0U5LAW5</accession>
<dbReference type="KEGG" id="ege:EM595_3360"/>
<evidence type="ECO:0000313" key="2">
    <source>
        <dbReference type="Proteomes" id="UP000059419"/>
    </source>
</evidence>
<dbReference type="Proteomes" id="UP000059419">
    <property type="component" value="Chromosome 1"/>
</dbReference>
<reference evidence="2" key="1">
    <citation type="submission" date="2015-11" db="EMBL/GenBank/DDBJ databases">
        <authorList>
            <person name="Blom J."/>
        </authorList>
    </citation>
    <scope>NUCLEOTIDE SEQUENCE [LARGE SCALE GENOMIC DNA]</scope>
</reference>
<organism evidence="1 2">
    <name type="scientific">Duffyella gerundensis</name>
    <dbReference type="NCBI Taxonomy" id="1619313"/>
    <lineage>
        <taxon>Bacteria</taxon>
        <taxon>Pseudomonadati</taxon>
        <taxon>Pseudomonadota</taxon>
        <taxon>Gammaproteobacteria</taxon>
        <taxon>Enterobacterales</taxon>
        <taxon>Erwiniaceae</taxon>
        <taxon>Duffyella</taxon>
    </lineage>
</organism>
<keyword evidence="2" id="KW-1185">Reference proteome</keyword>
<dbReference type="Pfam" id="PF03500">
    <property type="entry name" value="Cellsynth_D"/>
    <property type="match status" value="1"/>
</dbReference>
<dbReference type="STRING" id="1619313.EM595_3360"/>
<dbReference type="InterPro" id="IPR038470">
    <property type="entry name" value="Cellsynth_D_sf"/>
</dbReference>
<proteinExistence type="predicted"/>
<dbReference type="AlphaFoldDB" id="A0A0U5LAW5"/>
<name>A0A0U5LAW5_9GAMM</name>
<dbReference type="EMBL" id="LN907827">
    <property type="protein sequence ID" value="CUU25591.1"/>
    <property type="molecule type" value="Genomic_DNA"/>
</dbReference>
<dbReference type="RefSeq" id="WP_371317198.1">
    <property type="nucleotide sequence ID" value="NZ_CP072598.1"/>
</dbReference>
<sequence length="147" mass="16074">MMAQDYGARPQPGWFDLLNLMISGMIDNAGEAESQAFLHNIGEQLAGRYPLPAARTVQDLETQINLVLARFNWGFADLQPQEGAMLIQHLGLPGSDGTQEQAQFQAALSAVLCGLYGRWLREQGGSATVPVICESTAQDSTLTFRYQ</sequence>